<evidence type="ECO:0000313" key="2">
    <source>
        <dbReference type="EMBL" id="SPP65775.1"/>
    </source>
</evidence>
<reference evidence="3" key="1">
    <citation type="submission" date="2018-04" db="EMBL/GenBank/DDBJ databases">
        <authorList>
            <person name="Lucker S."/>
            <person name="Sakoula D."/>
        </authorList>
    </citation>
    <scope>NUCLEOTIDE SEQUENCE [LARGE SCALE GENOMIC DNA]</scope>
</reference>
<gene>
    <name evidence="2" type="ORF">NITLEN_40248</name>
</gene>
<keyword evidence="3" id="KW-1185">Reference proteome</keyword>
<evidence type="ECO:0000259" key="1">
    <source>
        <dbReference type="Pfam" id="PF14686"/>
    </source>
</evidence>
<dbReference type="Proteomes" id="UP000248168">
    <property type="component" value="Unassembled WGS sequence"/>
</dbReference>
<protein>
    <recommendedName>
        <fullName evidence="1">Rhamnogalacturonan lyase domain-containing protein</fullName>
    </recommendedName>
</protein>
<sequence length="322" mass="35342">MGFGMEGWTVKSHTRLKRVRARALAVISFLVIGMGAGAAVAYDVIEVAHGGTVEGVVRLEGTVPDPKGFNLITFPDPAYCGRISNGRGWRLLRDFVVSQDAGLKDAIVLLEGVEAGKSFETSVPLIEARDCMFQPFMTIVRNGHAVEVINMDPVMHDIQGYETSPEAGARTLFNTPLVMNHQHHRGDIHAIHNHAPGKSLVGPVYLNKGRRTFYMQCGFHAYMESWAMAVNNPYYALTDSTGAFKIDNIPPGTYQLVVWHPQTGPGLTKMVTVQADGTVKEQLSLQAPKGNRSAYKVMDNPRFGPESLGHSIDIQPLVEHQH</sequence>
<accession>A0A330L8S5</accession>
<dbReference type="InterPro" id="IPR029413">
    <property type="entry name" value="RG-lyase_II"/>
</dbReference>
<name>A0A330L8S5_9BACT</name>
<dbReference type="InParanoid" id="A0A330L8S5"/>
<organism evidence="2 3">
    <name type="scientific">Nitrospira lenta</name>
    <dbReference type="NCBI Taxonomy" id="1436998"/>
    <lineage>
        <taxon>Bacteria</taxon>
        <taxon>Pseudomonadati</taxon>
        <taxon>Nitrospirota</taxon>
        <taxon>Nitrospiria</taxon>
        <taxon>Nitrospirales</taxon>
        <taxon>Nitrospiraceae</taxon>
        <taxon>Nitrospira</taxon>
    </lineage>
</organism>
<feature type="domain" description="Rhamnogalacturonan lyase" evidence="1">
    <location>
        <begin position="234"/>
        <end position="279"/>
    </location>
</feature>
<dbReference type="Pfam" id="PF14686">
    <property type="entry name" value="fn3_3"/>
    <property type="match status" value="1"/>
</dbReference>
<evidence type="ECO:0000313" key="3">
    <source>
        <dbReference type="Proteomes" id="UP000248168"/>
    </source>
</evidence>
<dbReference type="Gene3D" id="2.60.40.1120">
    <property type="entry name" value="Carboxypeptidase-like, regulatory domain"/>
    <property type="match status" value="1"/>
</dbReference>
<dbReference type="AlphaFoldDB" id="A0A330L8S5"/>
<dbReference type="EMBL" id="OUNR01000017">
    <property type="protein sequence ID" value="SPP65775.1"/>
    <property type="molecule type" value="Genomic_DNA"/>
</dbReference>
<dbReference type="SUPFAM" id="SSF117074">
    <property type="entry name" value="Hypothetical protein PA1324"/>
    <property type="match status" value="1"/>
</dbReference>
<proteinExistence type="predicted"/>